<keyword evidence="1" id="KW-0472">Membrane</keyword>
<protein>
    <recommendedName>
        <fullName evidence="3">Integrase catalytic domain-containing protein</fullName>
    </recommendedName>
</protein>
<feature type="transmembrane region" description="Helical" evidence="1">
    <location>
        <begin position="28"/>
        <end position="51"/>
    </location>
</feature>
<keyword evidence="1" id="KW-0812">Transmembrane</keyword>
<sequence>MPLEPMDHPVLDNAGFGDKLHHDQNKKLVILGVTHVMAVDGYSGIIVSYVIMPVKNNLLIYDHIYRKAVFTYGLGEQIRVDYGRIDPLLHGLETSH</sequence>
<proteinExistence type="predicted"/>
<keyword evidence="1" id="KW-1133">Transmembrane helix</keyword>
<reference evidence="2" key="1">
    <citation type="submission" date="2017-05" db="UniProtKB">
        <authorList>
            <consortium name="EnsemblMetazoa"/>
        </authorList>
    </citation>
    <scope>IDENTIFICATION</scope>
</reference>
<organism evidence="2">
    <name type="scientific">Amphimedon queenslandica</name>
    <name type="common">Sponge</name>
    <dbReference type="NCBI Taxonomy" id="400682"/>
    <lineage>
        <taxon>Eukaryota</taxon>
        <taxon>Metazoa</taxon>
        <taxon>Porifera</taxon>
        <taxon>Demospongiae</taxon>
        <taxon>Heteroscleromorpha</taxon>
        <taxon>Haplosclerida</taxon>
        <taxon>Niphatidae</taxon>
        <taxon>Amphimedon</taxon>
    </lineage>
</organism>
<evidence type="ECO:0000313" key="2">
    <source>
        <dbReference type="EnsemblMetazoa" id="Aqu2.1.34013_001"/>
    </source>
</evidence>
<dbReference type="InParanoid" id="A0A1X7V1X3"/>
<dbReference type="EnsemblMetazoa" id="Aqu2.1.34013_001">
    <property type="protein sequence ID" value="Aqu2.1.34013_001"/>
    <property type="gene ID" value="Aqu2.1.34013"/>
</dbReference>
<dbReference type="AlphaFoldDB" id="A0A1X7V1X3"/>
<name>A0A1X7V1X3_AMPQE</name>
<evidence type="ECO:0000256" key="1">
    <source>
        <dbReference type="SAM" id="Phobius"/>
    </source>
</evidence>
<accession>A0A1X7V1X3</accession>
<evidence type="ECO:0008006" key="3">
    <source>
        <dbReference type="Google" id="ProtNLM"/>
    </source>
</evidence>